<dbReference type="CDD" id="cd22903">
    <property type="entry name" value="NI9M"/>
    <property type="match status" value="1"/>
</dbReference>
<organism evidence="3 4">
    <name type="scientific">Tilletiopsis washingtonensis</name>
    <dbReference type="NCBI Taxonomy" id="58919"/>
    <lineage>
        <taxon>Eukaryota</taxon>
        <taxon>Fungi</taxon>
        <taxon>Dikarya</taxon>
        <taxon>Basidiomycota</taxon>
        <taxon>Ustilaginomycotina</taxon>
        <taxon>Exobasidiomycetes</taxon>
        <taxon>Entylomatales</taxon>
        <taxon>Entylomatales incertae sedis</taxon>
        <taxon>Tilletiopsis</taxon>
    </lineage>
</organism>
<keyword evidence="2" id="KW-0472">Membrane</keyword>
<dbReference type="Proteomes" id="UP000245946">
    <property type="component" value="Unassembled WGS sequence"/>
</dbReference>
<name>A0A316YZG1_9BASI</name>
<keyword evidence="2" id="KW-1133">Transmembrane helix</keyword>
<evidence type="ECO:0000256" key="2">
    <source>
        <dbReference type="SAM" id="Phobius"/>
    </source>
</evidence>
<evidence type="ECO:0000313" key="4">
    <source>
        <dbReference type="Proteomes" id="UP000245946"/>
    </source>
</evidence>
<proteinExistence type="predicted"/>
<dbReference type="RefSeq" id="XP_025595116.1">
    <property type="nucleotide sequence ID" value="XM_025743480.1"/>
</dbReference>
<dbReference type="STRING" id="58919.A0A316YZG1"/>
<dbReference type="PANTHER" id="PTHR38488">
    <property type="entry name" value="OXIDOREDUCTASE 9.5 KDA SUBUNIT, PUTATIVE (AFU_ORTHOLOGUE AFUA_5G08980)-RELATED"/>
    <property type="match status" value="1"/>
</dbReference>
<reference evidence="3 4" key="1">
    <citation type="journal article" date="2018" name="Mol. Biol. Evol.">
        <title>Broad Genomic Sampling Reveals a Smut Pathogenic Ancestry of the Fungal Clade Ustilaginomycotina.</title>
        <authorList>
            <person name="Kijpornyongpan T."/>
            <person name="Mondo S.J."/>
            <person name="Barry K."/>
            <person name="Sandor L."/>
            <person name="Lee J."/>
            <person name="Lipzen A."/>
            <person name="Pangilinan J."/>
            <person name="LaButti K."/>
            <person name="Hainaut M."/>
            <person name="Henrissat B."/>
            <person name="Grigoriev I.V."/>
            <person name="Spatafora J.W."/>
            <person name="Aime M.C."/>
        </authorList>
    </citation>
    <scope>NUCLEOTIDE SEQUENCE [LARGE SCALE GENOMIC DNA]</scope>
    <source>
        <strain evidence="3 4">MCA 4186</strain>
    </source>
</reference>
<feature type="region of interest" description="Disordered" evidence="1">
    <location>
        <begin position="60"/>
        <end position="81"/>
    </location>
</feature>
<dbReference type="InterPro" id="IPR039961">
    <property type="entry name" value="Nuo9.5"/>
</dbReference>
<evidence type="ECO:0008006" key="5">
    <source>
        <dbReference type="Google" id="ProtNLM"/>
    </source>
</evidence>
<feature type="transmembrane region" description="Helical" evidence="2">
    <location>
        <begin position="26"/>
        <end position="44"/>
    </location>
</feature>
<keyword evidence="4" id="KW-1185">Reference proteome</keyword>
<protein>
    <recommendedName>
        <fullName evidence="5">NADH-ubiquinone oxidoreductase 9.5 kDa subunit</fullName>
    </recommendedName>
</protein>
<gene>
    <name evidence="3" type="ORF">FA09DRAFT_332502</name>
</gene>
<dbReference type="AlphaFoldDB" id="A0A316YZG1"/>
<keyword evidence="2" id="KW-0812">Transmembrane</keyword>
<sequence>MASIFSANPLRGTWRYLQRSAHEQPVVFYSLLIGAAGPVAVVAVPPIRRAYGWQPTERIPTTYPLPQREREAISQFDDEEE</sequence>
<dbReference type="PANTHER" id="PTHR38488:SF1">
    <property type="entry name" value="OXIDOREDUCTASE 9.5 KDA SUBUNIT, PUTATIVE (AFU_ORTHOLOGUE AFUA_5G08980)-RELATED"/>
    <property type="match status" value="1"/>
</dbReference>
<accession>A0A316YZG1</accession>
<evidence type="ECO:0000313" key="3">
    <source>
        <dbReference type="EMBL" id="PWN94837.1"/>
    </source>
</evidence>
<dbReference type="EMBL" id="KZ819308">
    <property type="protein sequence ID" value="PWN94837.1"/>
    <property type="molecule type" value="Genomic_DNA"/>
</dbReference>
<dbReference type="GeneID" id="37271024"/>
<dbReference type="OrthoDB" id="2093409at2759"/>
<evidence type="ECO:0000256" key="1">
    <source>
        <dbReference type="SAM" id="MobiDB-lite"/>
    </source>
</evidence>